<dbReference type="GO" id="GO:0009535">
    <property type="term" value="C:chloroplast thylakoid membrane"/>
    <property type="evidence" value="ECO:0007669"/>
    <property type="project" value="TreeGrafter"/>
</dbReference>
<protein>
    <recommendedName>
        <fullName evidence="1">J domain-containing protein</fullName>
    </recommendedName>
</protein>
<accession>A0AAD6NU81</accession>
<dbReference type="Gene3D" id="1.10.287.110">
    <property type="entry name" value="DnaJ domain"/>
    <property type="match status" value="1"/>
</dbReference>
<gene>
    <name evidence="2" type="ORF">OIU84_013201</name>
</gene>
<dbReference type="GO" id="GO:0051082">
    <property type="term" value="F:unfolded protein binding"/>
    <property type="evidence" value="ECO:0007669"/>
    <property type="project" value="TreeGrafter"/>
</dbReference>
<reference evidence="2 3" key="1">
    <citation type="journal article" date="2023" name="Int. J. Mol. Sci.">
        <title>De Novo Assembly and Annotation of 11 Diverse Shrub Willow (Salix) Genomes Reveals Novel Gene Organization in Sex-Linked Regions.</title>
        <authorList>
            <person name="Hyden B."/>
            <person name="Feng K."/>
            <person name="Yates T.B."/>
            <person name="Jawdy S."/>
            <person name="Cereghino C."/>
            <person name="Smart L.B."/>
            <person name="Muchero W."/>
        </authorList>
    </citation>
    <scope>NUCLEOTIDE SEQUENCE [LARGE SCALE GENOMIC DNA]</scope>
    <source>
        <tissue evidence="2">Shoot tip</tissue>
    </source>
</reference>
<dbReference type="SUPFAM" id="SSF46565">
    <property type="entry name" value="Chaperone J-domain"/>
    <property type="match status" value="1"/>
</dbReference>
<keyword evidence="3" id="KW-1185">Reference proteome</keyword>
<dbReference type="GO" id="GO:0042026">
    <property type="term" value="P:protein refolding"/>
    <property type="evidence" value="ECO:0007669"/>
    <property type="project" value="TreeGrafter"/>
</dbReference>
<dbReference type="PANTHER" id="PTHR43096">
    <property type="entry name" value="DNAJ HOMOLOG 1, MITOCHONDRIAL-RELATED"/>
    <property type="match status" value="1"/>
</dbReference>
<organism evidence="2 3">
    <name type="scientific">Salix udensis</name>
    <dbReference type="NCBI Taxonomy" id="889485"/>
    <lineage>
        <taxon>Eukaryota</taxon>
        <taxon>Viridiplantae</taxon>
        <taxon>Streptophyta</taxon>
        <taxon>Embryophyta</taxon>
        <taxon>Tracheophyta</taxon>
        <taxon>Spermatophyta</taxon>
        <taxon>Magnoliopsida</taxon>
        <taxon>eudicotyledons</taxon>
        <taxon>Gunneridae</taxon>
        <taxon>Pentapetalae</taxon>
        <taxon>rosids</taxon>
        <taxon>fabids</taxon>
        <taxon>Malpighiales</taxon>
        <taxon>Salicaceae</taxon>
        <taxon>Saliceae</taxon>
        <taxon>Salix</taxon>
    </lineage>
</organism>
<dbReference type="EMBL" id="JAPFFJ010000017">
    <property type="protein sequence ID" value="KAJ6405179.1"/>
    <property type="molecule type" value="Genomic_DNA"/>
</dbReference>
<dbReference type="PROSITE" id="PS00636">
    <property type="entry name" value="DNAJ_1"/>
    <property type="match status" value="1"/>
</dbReference>
<evidence type="ECO:0000313" key="3">
    <source>
        <dbReference type="Proteomes" id="UP001162972"/>
    </source>
</evidence>
<sequence length="147" mass="16725">MLGYELVQMARPRGTSQTSNGHRGARFVVREDSDFYSVLGVSKNSSKSEIKSAYRKLARSYHPVVNKEPDAEQKFKEISNAYEVLSDDEKRSLYDRNGEAGLKGAEQFKHSGPALKIIQQNPLKPGYFLSHYHAMWLSARLFSKRVL</sequence>
<proteinExistence type="predicted"/>
<feature type="domain" description="J" evidence="1">
    <location>
        <begin position="34"/>
        <end position="98"/>
    </location>
</feature>
<dbReference type="PRINTS" id="PR00625">
    <property type="entry name" value="JDOMAIN"/>
</dbReference>
<dbReference type="Pfam" id="PF00226">
    <property type="entry name" value="DnaJ"/>
    <property type="match status" value="1"/>
</dbReference>
<name>A0AAD6NU81_9ROSI</name>
<dbReference type="InterPro" id="IPR036869">
    <property type="entry name" value="J_dom_sf"/>
</dbReference>
<evidence type="ECO:0000259" key="1">
    <source>
        <dbReference type="PROSITE" id="PS50076"/>
    </source>
</evidence>
<dbReference type="CDD" id="cd06257">
    <property type="entry name" value="DnaJ"/>
    <property type="match status" value="1"/>
</dbReference>
<dbReference type="PROSITE" id="PS50076">
    <property type="entry name" value="DNAJ_2"/>
    <property type="match status" value="1"/>
</dbReference>
<evidence type="ECO:0000313" key="2">
    <source>
        <dbReference type="EMBL" id="KAJ6405179.1"/>
    </source>
</evidence>
<dbReference type="InterPro" id="IPR018253">
    <property type="entry name" value="DnaJ_domain_CS"/>
</dbReference>
<dbReference type="Proteomes" id="UP001162972">
    <property type="component" value="Chromosome 2"/>
</dbReference>
<dbReference type="SMART" id="SM00271">
    <property type="entry name" value="DnaJ"/>
    <property type="match status" value="1"/>
</dbReference>
<dbReference type="AlphaFoldDB" id="A0AAD6NU81"/>
<dbReference type="PANTHER" id="PTHR43096:SF10">
    <property type="entry name" value="CHAPERONE PROTEIN DNAJ A6, CHLOROPLASTIC"/>
    <property type="match status" value="1"/>
</dbReference>
<comment type="caution">
    <text evidence="2">The sequence shown here is derived from an EMBL/GenBank/DDBJ whole genome shotgun (WGS) entry which is preliminary data.</text>
</comment>
<dbReference type="InterPro" id="IPR001623">
    <property type="entry name" value="DnaJ_domain"/>
</dbReference>